<feature type="region of interest" description="Disordered" evidence="1">
    <location>
        <begin position="30"/>
        <end position="51"/>
    </location>
</feature>
<dbReference type="GO" id="GO:0003924">
    <property type="term" value="F:GTPase activity"/>
    <property type="evidence" value="ECO:0007669"/>
    <property type="project" value="TreeGrafter"/>
</dbReference>
<dbReference type="AlphaFoldDB" id="A0A3Q2CDB2"/>
<dbReference type="InterPro" id="IPR027417">
    <property type="entry name" value="P-loop_NTPase"/>
</dbReference>
<dbReference type="Ensembl" id="ENSCVAT00000010831.1">
    <property type="protein sequence ID" value="ENSCVAP00000002964.1"/>
    <property type="gene ID" value="ENSCVAG00000004127.1"/>
</dbReference>
<reference evidence="2" key="1">
    <citation type="submission" date="2025-08" db="UniProtKB">
        <authorList>
            <consortium name="Ensembl"/>
        </authorList>
    </citation>
    <scope>IDENTIFICATION</scope>
</reference>
<dbReference type="GeneTree" id="ENSGT00390000007091"/>
<dbReference type="InterPro" id="IPR053082">
    <property type="entry name" value="Nuclear_GTPase_SLIP-GC"/>
</dbReference>
<name>A0A3Q2CDB2_CYPVA</name>
<protein>
    <submittedName>
        <fullName evidence="2">Nuclear GTPase SLIP-GC-like</fullName>
    </submittedName>
</protein>
<dbReference type="Proteomes" id="UP000265020">
    <property type="component" value="Unassembled WGS sequence"/>
</dbReference>
<feature type="compositionally biased region" description="Acidic residues" evidence="1">
    <location>
        <begin position="31"/>
        <end position="48"/>
    </location>
</feature>
<reference evidence="2" key="2">
    <citation type="submission" date="2025-09" db="UniProtKB">
        <authorList>
            <consortium name="Ensembl"/>
        </authorList>
    </citation>
    <scope>IDENTIFICATION</scope>
</reference>
<dbReference type="PANTHER" id="PTHR47308:SF1">
    <property type="entry name" value="NUCLEAR GTPASE SLIP-GC"/>
    <property type="match status" value="1"/>
</dbReference>
<evidence type="ECO:0000313" key="3">
    <source>
        <dbReference type="Proteomes" id="UP000265020"/>
    </source>
</evidence>
<evidence type="ECO:0000313" key="2">
    <source>
        <dbReference type="Ensembl" id="ENSCVAP00000002964.1"/>
    </source>
</evidence>
<sequence>MHNSNYEAEIEFITKEEWEDELVTVDHFLENDGEQERDDEDDDDDDNDNDRRHDLFEKISAVYGEEWKQISSQLMDINNFSEIPEFLQSTKKILTFESAEELSENIAKYTRQGEERDKQRYYWPLVKCVTVKVPRNDFLQHVTLVDLPGNGDRNKSRDTMWKQIIGKCSVLWIVSEINRAAADKESWEILKSLGNDGETRHIHFICTKSDVVGGSNDDSEANIQTTILQRNMEAKKAVQNQLNKIPSTKTYCRDECIEVFTVSAAEFLKSKHLNPEETEIPKLQDFLKGLNNRPSETFSFISRAQRILVLIQGASLTKVGKSATAQCNTLMNVLKNGGIYKPNNGKEINLILKLSLKLRMSIDEEFRKNVHNDGICSQLHGVINKFSLETEKLKEKYKDSELLLIFLKTKEEKLKTKISKMTQEGKRLMYKVLTKTVEEIMQDSYREAARFRGKNTLPNIMKTLQRRMHIDKNPVFAKAKDVMMEQLNKLMDDIVGLLEKNMMESIGLSIHYPFPDVSTELSMLKKLHNELQSSIDASTSAEPSSNSMLVPGRTNFGFSQLW</sequence>
<keyword evidence="3" id="KW-1185">Reference proteome</keyword>
<dbReference type="PANTHER" id="PTHR47308">
    <property type="entry name" value="NUCLEAR GTPASE SLIP-GC"/>
    <property type="match status" value="1"/>
</dbReference>
<proteinExistence type="predicted"/>
<accession>A0A3Q2CDB2</accession>
<dbReference type="Gene3D" id="3.40.50.300">
    <property type="entry name" value="P-loop containing nucleotide triphosphate hydrolases"/>
    <property type="match status" value="1"/>
</dbReference>
<organism evidence="2 3">
    <name type="scientific">Cyprinodon variegatus</name>
    <name type="common">Sheepshead minnow</name>
    <dbReference type="NCBI Taxonomy" id="28743"/>
    <lineage>
        <taxon>Eukaryota</taxon>
        <taxon>Metazoa</taxon>
        <taxon>Chordata</taxon>
        <taxon>Craniata</taxon>
        <taxon>Vertebrata</taxon>
        <taxon>Euteleostomi</taxon>
        <taxon>Actinopterygii</taxon>
        <taxon>Neopterygii</taxon>
        <taxon>Teleostei</taxon>
        <taxon>Neoteleostei</taxon>
        <taxon>Acanthomorphata</taxon>
        <taxon>Ovalentaria</taxon>
        <taxon>Atherinomorphae</taxon>
        <taxon>Cyprinodontiformes</taxon>
        <taxon>Cyprinodontidae</taxon>
        <taxon>Cyprinodon</taxon>
    </lineage>
</organism>
<evidence type="ECO:0000256" key="1">
    <source>
        <dbReference type="SAM" id="MobiDB-lite"/>
    </source>
</evidence>
<dbReference type="SUPFAM" id="SSF52540">
    <property type="entry name" value="P-loop containing nucleoside triphosphate hydrolases"/>
    <property type="match status" value="1"/>
</dbReference>